<feature type="chain" id="PRO_5041646041" evidence="2">
    <location>
        <begin position="22"/>
        <end position="356"/>
    </location>
</feature>
<reference evidence="4" key="1">
    <citation type="submission" date="2025-08" db="UniProtKB">
        <authorList>
            <consortium name="RefSeq"/>
        </authorList>
    </citation>
    <scope>IDENTIFICATION</scope>
    <source>
        <tissue evidence="4">Blood</tissue>
    </source>
</reference>
<evidence type="ECO:0000313" key="3">
    <source>
        <dbReference type="Proteomes" id="UP001190640"/>
    </source>
</evidence>
<gene>
    <name evidence="4" type="primary">APOF</name>
</gene>
<feature type="region of interest" description="Disordered" evidence="1">
    <location>
        <begin position="26"/>
        <end position="48"/>
    </location>
</feature>
<keyword evidence="3" id="KW-1185">Reference proteome</keyword>
<dbReference type="PANTHER" id="PTHR15011">
    <property type="entry name" value="APOLIPOPROTEIN F"/>
    <property type="match status" value="1"/>
</dbReference>
<dbReference type="CTD" id="319"/>
<dbReference type="Proteomes" id="UP001190640">
    <property type="component" value="Chromosome 4"/>
</dbReference>
<sequence length="356" mass="37923">MHGPLIAFLLVGLLLPRGLDGHSLSLATPMGSTSKTNRPPSVSTHAPGSTLLSSILSKPFQSRLPQSGVSCDDLMPGALENFANKPLLAQTFIQAALALALQGAGCAQHAETLVLHLYRELGNADTDALLIVMARSLGTANSSGQSRSSAALQFNLEQLARTQARRCKGLTPIQGSVLHGRVNSVYRGFLAAATACHQQGNSCAGVASNGTGFFQVVDREGSYFLPHYGARSWLHQCHKVARNLRSAPEHCFSEREQRVHAVLEWIPVASTYYNLGTSLYYATQNCSDLAKERALEGAMDLGFDLLASLTGGVSSVAGLGISIGLKPAVKATIRHYNQQEELDPTLTPTNYSGLVI</sequence>
<feature type="signal peptide" evidence="2">
    <location>
        <begin position="1"/>
        <end position="21"/>
    </location>
</feature>
<dbReference type="InterPro" id="IPR026114">
    <property type="entry name" value="APOF"/>
</dbReference>
<feature type="compositionally biased region" description="Polar residues" evidence="1">
    <location>
        <begin position="30"/>
        <end position="48"/>
    </location>
</feature>
<keyword evidence="2" id="KW-0732">Signal</keyword>
<dbReference type="GO" id="GO:0005615">
    <property type="term" value="C:extracellular space"/>
    <property type="evidence" value="ECO:0007669"/>
    <property type="project" value="TreeGrafter"/>
</dbReference>
<accession>A0AA97J9Y9</accession>
<organism evidence="3 4">
    <name type="scientific">Eublepharis macularius</name>
    <name type="common">Leopard gecko</name>
    <name type="synonym">Cyrtodactylus macularius</name>
    <dbReference type="NCBI Taxonomy" id="481883"/>
    <lineage>
        <taxon>Eukaryota</taxon>
        <taxon>Metazoa</taxon>
        <taxon>Chordata</taxon>
        <taxon>Craniata</taxon>
        <taxon>Vertebrata</taxon>
        <taxon>Euteleostomi</taxon>
        <taxon>Lepidosauria</taxon>
        <taxon>Squamata</taxon>
        <taxon>Bifurcata</taxon>
        <taxon>Gekkota</taxon>
        <taxon>Eublepharidae</taxon>
        <taxon>Eublepharinae</taxon>
        <taxon>Eublepharis</taxon>
    </lineage>
</organism>
<protein>
    <submittedName>
        <fullName evidence="4">Apolipoprotein F</fullName>
    </submittedName>
</protein>
<dbReference type="GO" id="GO:0008203">
    <property type="term" value="P:cholesterol metabolic process"/>
    <property type="evidence" value="ECO:0007669"/>
    <property type="project" value="TreeGrafter"/>
</dbReference>
<evidence type="ECO:0000256" key="1">
    <source>
        <dbReference type="SAM" id="MobiDB-lite"/>
    </source>
</evidence>
<proteinExistence type="predicted"/>
<dbReference type="AlphaFoldDB" id="A0AA97J9Y9"/>
<evidence type="ECO:0000313" key="4">
    <source>
        <dbReference type="RefSeq" id="XP_054834173.1"/>
    </source>
</evidence>
<dbReference type="KEGG" id="emc:129328888"/>
<dbReference type="Pfam" id="PF15148">
    <property type="entry name" value="Apolipo_F"/>
    <property type="match status" value="1"/>
</dbReference>
<name>A0AA97J9Y9_EUBMA</name>
<dbReference type="PANTHER" id="PTHR15011:SF3">
    <property type="entry name" value="APOLIPOPROTEIN F"/>
    <property type="match status" value="1"/>
</dbReference>
<dbReference type="GeneID" id="129328888"/>
<evidence type="ECO:0000256" key="2">
    <source>
        <dbReference type="SAM" id="SignalP"/>
    </source>
</evidence>
<dbReference type="RefSeq" id="XP_054834173.1">
    <property type="nucleotide sequence ID" value="XM_054978198.1"/>
</dbReference>